<accession>A0ABZ0X0G7</accession>
<dbReference type="InterPro" id="IPR036390">
    <property type="entry name" value="WH_DNA-bd_sf"/>
</dbReference>
<proteinExistence type="inferred from homology"/>
<reference evidence="3 4" key="1">
    <citation type="submission" date="2023-12" db="EMBL/GenBank/DDBJ databases">
        <title>Genome sequencing and assembly of bacterial species from a model synthetic community.</title>
        <authorList>
            <person name="Hogle S.L."/>
        </authorList>
    </citation>
    <scope>NUCLEOTIDE SEQUENCE [LARGE SCALE GENOMIC DNA]</scope>
    <source>
        <strain evidence="3 4">HAMBI_2792</strain>
        <plasmid evidence="3 4">unnamed02</plasmid>
    </source>
</reference>
<evidence type="ECO:0000256" key="1">
    <source>
        <dbReference type="ARBA" id="ARBA00038283"/>
    </source>
</evidence>
<organism evidence="3 4">
    <name type="scientific">Moraxella canis</name>
    <dbReference type="NCBI Taxonomy" id="90239"/>
    <lineage>
        <taxon>Bacteria</taxon>
        <taxon>Pseudomonadati</taxon>
        <taxon>Pseudomonadota</taxon>
        <taxon>Gammaproteobacteria</taxon>
        <taxon>Moraxellales</taxon>
        <taxon>Moraxellaceae</taxon>
        <taxon>Moraxella</taxon>
    </lineage>
</organism>
<dbReference type="RefSeq" id="WP_114801233.1">
    <property type="nucleotide sequence ID" value="NZ_CP139963.1"/>
</dbReference>
<dbReference type="NCBIfam" id="NF038290">
    <property type="entry name" value="repM_Acin"/>
    <property type="match status" value="1"/>
</dbReference>
<sequence length="298" mass="34167">MSDLVVKTNWLNQALQNLSLIEIRIIQLAIIDARESGKGLSADKPLTISAKRYADAFNVQTKNAYANIKEAEDTLFKRQFSFIDTDGKPVKSRWVQDVKYLDAQGAIEICLTRQVVKGISRIDGAVDFFTQYLLSNTVKFKSVYSVRLYELLVQWKNADMRKMPIFDLDKLRGQLGIAINQYQVIADFKKRVLDKAISEINEHSDLTVSYEQVKKGRVITGFKFKISEKANNEKHDFKMTDKQRFAFADKLAHYEKLSALAGSMTYKEYAQHIAEELKTDAGTSFYKPYLLELGFKIQ</sequence>
<dbReference type="InterPro" id="IPR000525">
    <property type="entry name" value="Initiator_Rep_WH1"/>
</dbReference>
<gene>
    <name evidence="3" type="primary">repM</name>
    <name evidence="3" type="ORF">U0021_09915</name>
</gene>
<protein>
    <submittedName>
        <fullName evidence="3">Replication initiation protein RepM</fullName>
    </submittedName>
</protein>
<keyword evidence="3" id="KW-0614">Plasmid</keyword>
<dbReference type="EMBL" id="CP139963">
    <property type="protein sequence ID" value="WQE05022.1"/>
    <property type="molecule type" value="Genomic_DNA"/>
</dbReference>
<comment type="similarity">
    <text evidence="1">Belongs to the initiator RepB protein family.</text>
</comment>
<dbReference type="Pfam" id="PF21205">
    <property type="entry name" value="Rep3_C"/>
    <property type="match status" value="1"/>
</dbReference>
<name>A0ABZ0X0G7_9GAMM</name>
<keyword evidence="4" id="KW-1185">Reference proteome</keyword>
<dbReference type="Proteomes" id="UP001324384">
    <property type="component" value="Plasmid unnamed02"/>
</dbReference>
<feature type="domain" description="Initiator Rep protein WH1" evidence="2">
    <location>
        <begin position="5"/>
        <end position="152"/>
    </location>
</feature>
<geneLocation type="plasmid" evidence="3 4">
    <name>unnamed02</name>
</geneLocation>
<dbReference type="SUPFAM" id="SSF46785">
    <property type="entry name" value="Winged helix' DNA-binding domain"/>
    <property type="match status" value="2"/>
</dbReference>
<dbReference type="Gene3D" id="1.10.10.10">
    <property type="entry name" value="Winged helix-like DNA-binding domain superfamily/Winged helix DNA-binding domain"/>
    <property type="match status" value="2"/>
</dbReference>
<dbReference type="InterPro" id="IPR036388">
    <property type="entry name" value="WH-like_DNA-bd_sf"/>
</dbReference>
<evidence type="ECO:0000313" key="3">
    <source>
        <dbReference type="EMBL" id="WQE05022.1"/>
    </source>
</evidence>
<evidence type="ECO:0000313" key="4">
    <source>
        <dbReference type="Proteomes" id="UP001324384"/>
    </source>
</evidence>
<evidence type="ECO:0000259" key="2">
    <source>
        <dbReference type="Pfam" id="PF01051"/>
    </source>
</evidence>
<dbReference type="Pfam" id="PF01051">
    <property type="entry name" value="Rep3_N"/>
    <property type="match status" value="1"/>
</dbReference>